<dbReference type="EMBL" id="CP044065">
    <property type="protein sequence ID" value="QET02418.1"/>
    <property type="molecule type" value="Genomic_DNA"/>
</dbReference>
<proteinExistence type="predicted"/>
<dbReference type="InterPro" id="IPR036873">
    <property type="entry name" value="Rhodanese-like_dom_sf"/>
</dbReference>
<dbReference type="SMART" id="SM00450">
    <property type="entry name" value="RHOD"/>
    <property type="match status" value="4"/>
</dbReference>
<feature type="domain" description="Rhodanese" evidence="2">
    <location>
        <begin position="27"/>
        <end position="119"/>
    </location>
</feature>
<dbReference type="CDD" id="cd01534">
    <property type="entry name" value="4RHOD_Repeat_3"/>
    <property type="match status" value="1"/>
</dbReference>
<dbReference type="CDD" id="cd01532">
    <property type="entry name" value="4RHOD_Repeat_1"/>
    <property type="match status" value="1"/>
</dbReference>
<evidence type="ECO:0000259" key="2">
    <source>
        <dbReference type="PROSITE" id="PS50206"/>
    </source>
</evidence>
<dbReference type="CDD" id="cd01535">
    <property type="entry name" value="4RHOD_Repeat_4"/>
    <property type="match status" value="1"/>
</dbReference>
<dbReference type="Gene3D" id="3.40.250.10">
    <property type="entry name" value="Rhodanese-like domain"/>
    <property type="match status" value="4"/>
</dbReference>
<keyword evidence="1" id="KW-0677">Repeat</keyword>
<keyword evidence="3" id="KW-0808">Transferase</keyword>
<feature type="domain" description="Rhodanese" evidence="2">
    <location>
        <begin position="296"/>
        <end position="361"/>
    </location>
</feature>
<evidence type="ECO:0000313" key="4">
    <source>
        <dbReference type="Proteomes" id="UP000322822"/>
    </source>
</evidence>
<dbReference type="AlphaFoldDB" id="A0A5P2H3X9"/>
<name>A0A5P2H3X9_9BURK</name>
<dbReference type="Proteomes" id="UP000322822">
    <property type="component" value="Chromosome 1"/>
</dbReference>
<dbReference type="PANTHER" id="PTHR43855:SF1">
    <property type="entry name" value="THIOSULFATE SULFURTRANSFERASE"/>
    <property type="match status" value="1"/>
</dbReference>
<sequence>MTAVTHSAATAAPATTSPAAVRQALLDGTEIALLDVREEDPYAQSHPLWASNFPLSKLELQAWSRIPRRDTRIVVYGVHGNEDLAPRAVAVLRALGYTDVSVLEGGLDAWIAGGGETFRDVNVPSKSFGELVESKRHTPSLSAPEVQALIDAKADVVIVDARRFDEYQTMSIPTATSVPGAELVLRARELAPNPDTRIIVNCAGRTRSIIGTQSLINAGVPNPVAALRNGTIGWTLAGQSLDHGASRRAPAVVDAARRAEAQAGAREIAARAGVQRLPHDALHTLEAPGRTVYRFDVRTPEEFADGHLPGFVNAPGGQLVQETDHSAPVRGARIVLADDDGVRADMTASWLAQMGWHVTVVAPADDRARSERGAVRVPAPEAAPTGTVSPATLATWIDAGDTAVLDVTASANYVRQHIPGAWFAIRAQLAEALEAIPPARRYVLTCGTSQLARFAAVDLRALLAARGSEASVHVLEGGTGAWIAAGLPLEQGETRLAVPRTDRYRRPYEGTDNATAAMQAYLDWEFGLIAQLDRDGTHAFRVV</sequence>
<dbReference type="OrthoDB" id="9789585at2"/>
<dbReference type="InterPro" id="IPR051126">
    <property type="entry name" value="Thiosulfate_sulfurtransferase"/>
</dbReference>
<dbReference type="PROSITE" id="PS50206">
    <property type="entry name" value="RHODANESE_3"/>
    <property type="match status" value="4"/>
</dbReference>
<protein>
    <submittedName>
        <fullName evidence="3">Rhodanese-related sulfurtransferase</fullName>
    </submittedName>
</protein>
<dbReference type="Pfam" id="PF00581">
    <property type="entry name" value="Rhodanese"/>
    <property type="match status" value="4"/>
</dbReference>
<gene>
    <name evidence="3" type="ORF">FOB72_10470</name>
</gene>
<feature type="domain" description="Rhodanese" evidence="2">
    <location>
        <begin position="152"/>
        <end position="243"/>
    </location>
</feature>
<evidence type="ECO:0000313" key="3">
    <source>
        <dbReference type="EMBL" id="QET02418.1"/>
    </source>
</evidence>
<dbReference type="GO" id="GO:0016740">
    <property type="term" value="F:transferase activity"/>
    <property type="evidence" value="ECO:0007669"/>
    <property type="project" value="UniProtKB-KW"/>
</dbReference>
<organism evidence="3 4">
    <name type="scientific">Cupriavidus pauculus</name>
    <dbReference type="NCBI Taxonomy" id="82633"/>
    <lineage>
        <taxon>Bacteria</taxon>
        <taxon>Pseudomonadati</taxon>
        <taxon>Pseudomonadota</taxon>
        <taxon>Betaproteobacteria</taxon>
        <taxon>Burkholderiales</taxon>
        <taxon>Burkholderiaceae</taxon>
        <taxon>Cupriavidus</taxon>
    </lineage>
</organism>
<accession>A0A5P2H3X9</accession>
<reference evidence="3 4" key="1">
    <citation type="submission" date="2019-09" db="EMBL/GenBank/DDBJ databases">
        <title>FDA dAtabase for Regulatory Grade micrObial Sequences (FDA-ARGOS): Supporting development and validation of Infectious Disease Dx tests.</title>
        <authorList>
            <person name="Sciortino C."/>
            <person name="Tallon L."/>
            <person name="Sadzewicz L."/>
            <person name="Vavikolanu K."/>
            <person name="Mehta A."/>
            <person name="Aluvathingal J."/>
            <person name="Nadendla S."/>
            <person name="Nandy P."/>
            <person name="Geyer C."/>
            <person name="Yan Y."/>
            <person name="Sichtig H."/>
        </authorList>
    </citation>
    <scope>NUCLEOTIDE SEQUENCE [LARGE SCALE GENOMIC DNA]</scope>
    <source>
        <strain evidence="3 4">FDAARGOS_664</strain>
    </source>
</reference>
<evidence type="ECO:0000256" key="1">
    <source>
        <dbReference type="ARBA" id="ARBA00022737"/>
    </source>
</evidence>
<feature type="domain" description="Rhodanese" evidence="2">
    <location>
        <begin position="398"/>
        <end position="491"/>
    </location>
</feature>
<dbReference type="InterPro" id="IPR001763">
    <property type="entry name" value="Rhodanese-like_dom"/>
</dbReference>
<dbReference type="SUPFAM" id="SSF52821">
    <property type="entry name" value="Rhodanese/Cell cycle control phosphatase"/>
    <property type="match status" value="4"/>
</dbReference>
<dbReference type="RefSeq" id="WP_150372452.1">
    <property type="nucleotide sequence ID" value="NZ_CP044065.1"/>
</dbReference>
<dbReference type="PANTHER" id="PTHR43855">
    <property type="entry name" value="THIOSULFATE SULFURTRANSFERASE"/>
    <property type="match status" value="1"/>
</dbReference>